<name>A0ACB8UH40_9APHY</name>
<sequence length="96" mass="10015">MSQEEEKPKSPKVSRRLSARVGDFFKIKPHKEAHIPPKVAEAEADAPPKIDEPAPVAPLENPAVEAAAAEPAAEAPKAEEPKTEAPPAAPQVAAAA</sequence>
<gene>
    <name evidence="1" type="ORF">BDY19DRAFT_261761</name>
</gene>
<proteinExistence type="predicted"/>
<dbReference type="Proteomes" id="UP001055072">
    <property type="component" value="Unassembled WGS sequence"/>
</dbReference>
<comment type="caution">
    <text evidence="1">The sequence shown here is derived from an EMBL/GenBank/DDBJ whole genome shotgun (WGS) entry which is preliminary data.</text>
</comment>
<accession>A0ACB8UH40</accession>
<organism evidence="1 2">
    <name type="scientific">Irpex rosettiformis</name>
    <dbReference type="NCBI Taxonomy" id="378272"/>
    <lineage>
        <taxon>Eukaryota</taxon>
        <taxon>Fungi</taxon>
        <taxon>Dikarya</taxon>
        <taxon>Basidiomycota</taxon>
        <taxon>Agaricomycotina</taxon>
        <taxon>Agaricomycetes</taxon>
        <taxon>Polyporales</taxon>
        <taxon>Irpicaceae</taxon>
        <taxon>Irpex</taxon>
    </lineage>
</organism>
<keyword evidence="2" id="KW-1185">Reference proteome</keyword>
<evidence type="ECO:0000313" key="1">
    <source>
        <dbReference type="EMBL" id="KAI0093601.1"/>
    </source>
</evidence>
<dbReference type="EMBL" id="MU274901">
    <property type="protein sequence ID" value="KAI0093601.1"/>
    <property type="molecule type" value="Genomic_DNA"/>
</dbReference>
<evidence type="ECO:0000313" key="2">
    <source>
        <dbReference type="Proteomes" id="UP001055072"/>
    </source>
</evidence>
<reference evidence="1" key="1">
    <citation type="journal article" date="2021" name="Environ. Microbiol.">
        <title>Gene family expansions and transcriptome signatures uncover fungal adaptations to wood decay.</title>
        <authorList>
            <person name="Hage H."/>
            <person name="Miyauchi S."/>
            <person name="Viragh M."/>
            <person name="Drula E."/>
            <person name="Min B."/>
            <person name="Chaduli D."/>
            <person name="Navarro D."/>
            <person name="Favel A."/>
            <person name="Norest M."/>
            <person name="Lesage-Meessen L."/>
            <person name="Balint B."/>
            <person name="Merenyi Z."/>
            <person name="de Eugenio L."/>
            <person name="Morin E."/>
            <person name="Martinez A.T."/>
            <person name="Baldrian P."/>
            <person name="Stursova M."/>
            <person name="Martinez M.J."/>
            <person name="Novotny C."/>
            <person name="Magnuson J.K."/>
            <person name="Spatafora J.W."/>
            <person name="Maurice S."/>
            <person name="Pangilinan J."/>
            <person name="Andreopoulos W."/>
            <person name="LaButti K."/>
            <person name="Hundley H."/>
            <person name="Na H."/>
            <person name="Kuo A."/>
            <person name="Barry K."/>
            <person name="Lipzen A."/>
            <person name="Henrissat B."/>
            <person name="Riley R."/>
            <person name="Ahrendt S."/>
            <person name="Nagy L.G."/>
            <person name="Grigoriev I.V."/>
            <person name="Martin F."/>
            <person name="Rosso M.N."/>
        </authorList>
    </citation>
    <scope>NUCLEOTIDE SEQUENCE</scope>
    <source>
        <strain evidence="1">CBS 384.51</strain>
    </source>
</reference>
<protein>
    <submittedName>
        <fullName evidence="1">Uncharacterized protein</fullName>
    </submittedName>
</protein>